<proteinExistence type="predicted"/>
<accession>A0A075AVN3</accession>
<dbReference type="Proteomes" id="UP000030755">
    <property type="component" value="Unassembled WGS sequence"/>
</dbReference>
<sequence>MCLLDDEILINILLNLMKIKIDSCFEALLDLVFKWNHEEVIDWMISKETNFLEYLLKIHQNIQIKINVL</sequence>
<reference evidence="1 2" key="1">
    <citation type="journal article" date="2013" name="Curr. Biol.">
        <title>Shared signatures of parasitism and phylogenomics unite Cryptomycota and microsporidia.</title>
        <authorList>
            <person name="James T.Y."/>
            <person name="Pelin A."/>
            <person name="Bonen L."/>
            <person name="Ahrendt S."/>
            <person name="Sain D."/>
            <person name="Corradi N."/>
            <person name="Stajich J.E."/>
        </authorList>
    </citation>
    <scope>NUCLEOTIDE SEQUENCE [LARGE SCALE GENOMIC DNA]</scope>
    <source>
        <strain evidence="1 2">CSF55</strain>
    </source>
</reference>
<dbReference type="AlphaFoldDB" id="A0A075AVN3"/>
<dbReference type="EMBL" id="KE561117">
    <property type="protein sequence ID" value="EPZ32772.1"/>
    <property type="molecule type" value="Genomic_DNA"/>
</dbReference>
<dbReference type="HOGENOM" id="CLU_2777362_0_0_1"/>
<evidence type="ECO:0000313" key="1">
    <source>
        <dbReference type="EMBL" id="EPZ32772.1"/>
    </source>
</evidence>
<keyword evidence="2" id="KW-1185">Reference proteome</keyword>
<organism evidence="1 2">
    <name type="scientific">Rozella allomycis (strain CSF55)</name>
    <dbReference type="NCBI Taxonomy" id="988480"/>
    <lineage>
        <taxon>Eukaryota</taxon>
        <taxon>Fungi</taxon>
        <taxon>Fungi incertae sedis</taxon>
        <taxon>Cryptomycota</taxon>
        <taxon>Cryptomycota incertae sedis</taxon>
        <taxon>Rozella</taxon>
    </lineage>
</organism>
<gene>
    <name evidence="1" type="ORF">O9G_000847</name>
</gene>
<name>A0A075AVN3_ROZAC</name>
<protein>
    <submittedName>
        <fullName evidence="1">Uncharacterized protein</fullName>
    </submittedName>
</protein>
<evidence type="ECO:0000313" key="2">
    <source>
        <dbReference type="Proteomes" id="UP000030755"/>
    </source>
</evidence>